<evidence type="ECO:0000313" key="1">
    <source>
        <dbReference type="EMBL" id="EHI65479.1"/>
    </source>
</evidence>
<gene>
    <name evidence="1" type="ORF">STRPS_1134</name>
</gene>
<name>G5K861_9STRE</name>
<evidence type="ECO:0000313" key="2">
    <source>
        <dbReference type="Proteomes" id="UP000003217"/>
    </source>
</evidence>
<keyword evidence="2" id="KW-1185">Reference proteome</keyword>
<sequence length="39" mass="4607">MEELKQYVSLEDMAIAMIKLDFEYQDIKTMILRRTLVGA</sequence>
<dbReference type="EMBL" id="AEUY02000005">
    <property type="protein sequence ID" value="EHI65479.1"/>
    <property type="molecule type" value="Genomic_DNA"/>
</dbReference>
<dbReference type="Proteomes" id="UP000003217">
    <property type="component" value="Unassembled WGS sequence"/>
</dbReference>
<proteinExistence type="predicted"/>
<organism evidence="1 2">
    <name type="scientific">Streptococcus pseudoporcinus LQ 940-04</name>
    <dbReference type="NCBI Taxonomy" id="875093"/>
    <lineage>
        <taxon>Bacteria</taxon>
        <taxon>Bacillati</taxon>
        <taxon>Bacillota</taxon>
        <taxon>Bacilli</taxon>
        <taxon>Lactobacillales</taxon>
        <taxon>Streptococcaceae</taxon>
        <taxon>Streptococcus</taxon>
    </lineage>
</organism>
<accession>G5K861</accession>
<reference evidence="1 2" key="1">
    <citation type="journal article" date="2014" name="Int. J. Syst. Evol. Microbiol.">
        <title>Phylogenomics and the dynamic genome evolution of the genus Streptococcus.</title>
        <authorList>
            <consortium name="The Broad Institute Genome Sequencing Platform"/>
            <person name="Richards V.P."/>
            <person name="Palmer S.R."/>
            <person name="Pavinski Bitar P.D."/>
            <person name="Qin X."/>
            <person name="Weinstock G.M."/>
            <person name="Highlander S.K."/>
            <person name="Town C.D."/>
            <person name="Burne R.A."/>
            <person name="Stanhope M.J."/>
        </authorList>
    </citation>
    <scope>NUCLEOTIDE SEQUENCE [LARGE SCALE GENOMIC DNA]</scope>
    <source>
        <strain evidence="1 2">LQ 940-04</strain>
    </source>
</reference>
<comment type="caution">
    <text evidence="1">The sequence shown here is derived from an EMBL/GenBank/DDBJ whole genome shotgun (WGS) entry which is preliminary data.</text>
</comment>
<protein>
    <submittedName>
        <fullName evidence="1">Uncharacterized protein</fullName>
    </submittedName>
</protein>
<dbReference type="AlphaFoldDB" id="G5K861"/>